<dbReference type="PaxDb" id="4113-PGSC0003DMT400096631"/>
<dbReference type="EnsemblPlants" id="PGSC0003DMT400096631">
    <property type="protein sequence ID" value="PGSC0003DMT400096631"/>
    <property type="gene ID" value="PGSC0003DMG400046202"/>
</dbReference>
<evidence type="ECO:0000313" key="1">
    <source>
        <dbReference type="EnsemblPlants" id="PGSC0003DMT400096631"/>
    </source>
</evidence>
<dbReference type="Proteomes" id="UP000011115">
    <property type="component" value="Unassembled WGS sequence"/>
</dbReference>
<organism evidence="1 2">
    <name type="scientific">Solanum tuberosum</name>
    <name type="common">Potato</name>
    <dbReference type="NCBI Taxonomy" id="4113"/>
    <lineage>
        <taxon>Eukaryota</taxon>
        <taxon>Viridiplantae</taxon>
        <taxon>Streptophyta</taxon>
        <taxon>Embryophyta</taxon>
        <taxon>Tracheophyta</taxon>
        <taxon>Spermatophyta</taxon>
        <taxon>Magnoliopsida</taxon>
        <taxon>eudicotyledons</taxon>
        <taxon>Gunneridae</taxon>
        <taxon>Pentapetalae</taxon>
        <taxon>asterids</taxon>
        <taxon>lamiids</taxon>
        <taxon>Solanales</taxon>
        <taxon>Solanaceae</taxon>
        <taxon>Solanoideae</taxon>
        <taxon>Solaneae</taxon>
        <taxon>Solanum</taxon>
    </lineage>
</organism>
<dbReference type="InParanoid" id="M1DYW4"/>
<reference evidence="2" key="1">
    <citation type="journal article" date="2011" name="Nature">
        <title>Genome sequence and analysis of the tuber crop potato.</title>
        <authorList>
            <consortium name="The Potato Genome Sequencing Consortium"/>
        </authorList>
    </citation>
    <scope>NUCLEOTIDE SEQUENCE [LARGE SCALE GENOMIC DNA]</scope>
    <source>
        <strain evidence="2">cv. DM1-3 516 R44</strain>
    </source>
</reference>
<accession>M1DYW4</accession>
<protein>
    <submittedName>
        <fullName evidence="1">Uncharacterized protein</fullName>
    </submittedName>
</protein>
<sequence length="140" mass="15274">MTWTAIGTTQLDWEFCKTRRVKISIGDSLNSSENRLSLDPRTDPRSVGQTTVRGLCLWIEAPFTQPLTRMMANQHGPSFDLRQASLQDISMLGSSGAKDVATPGTDAQTVRVLIAETPSTDAHIEGVVDMQTSPRLSLEG</sequence>
<proteinExistence type="predicted"/>
<evidence type="ECO:0000313" key="2">
    <source>
        <dbReference type="Proteomes" id="UP000011115"/>
    </source>
</evidence>
<reference evidence="1" key="2">
    <citation type="submission" date="2015-06" db="UniProtKB">
        <authorList>
            <consortium name="EnsemblPlants"/>
        </authorList>
    </citation>
    <scope>IDENTIFICATION</scope>
    <source>
        <strain evidence="1">DM1-3 516 R44</strain>
    </source>
</reference>
<dbReference type="Gramene" id="PGSC0003DMT400096631">
    <property type="protein sequence ID" value="PGSC0003DMT400096631"/>
    <property type="gene ID" value="PGSC0003DMG400046202"/>
</dbReference>
<name>M1DYW4_SOLTU</name>
<keyword evidence="2" id="KW-1185">Reference proteome</keyword>
<dbReference type="AlphaFoldDB" id="M1DYW4"/>
<dbReference type="HOGENOM" id="CLU_1838664_0_0_1"/>